<keyword evidence="4" id="KW-0456">Lyase</keyword>
<organism evidence="6 7">
    <name type="scientific">SAR92 clade bacterium</name>
    <dbReference type="NCBI Taxonomy" id="2315479"/>
    <lineage>
        <taxon>Bacteria</taxon>
        <taxon>Pseudomonadati</taxon>
        <taxon>Pseudomonadota</taxon>
        <taxon>Gammaproteobacteria</taxon>
        <taxon>Cellvibrionales</taxon>
        <taxon>Porticoccaceae</taxon>
        <taxon>SAR92 clade</taxon>
    </lineage>
</organism>
<evidence type="ECO:0000259" key="5">
    <source>
        <dbReference type="PROSITE" id="PS51891"/>
    </source>
</evidence>
<dbReference type="Gene3D" id="3.90.1590.10">
    <property type="entry name" value="glutathione-dependent formaldehyde- activating enzyme (gfa)"/>
    <property type="match status" value="1"/>
</dbReference>
<gene>
    <name evidence="6" type="ORF">EVB02_03650</name>
</gene>
<dbReference type="AlphaFoldDB" id="A0A520LK42"/>
<evidence type="ECO:0000256" key="1">
    <source>
        <dbReference type="ARBA" id="ARBA00005495"/>
    </source>
</evidence>
<sequence length="198" mass="22543">MRHDLGLHWEFWMGYLTFPRESTCFSIRGQHGITLNIHALNGQDFLNLGAAMQTSCVNGKMNHQVSNHLINCECGMVGMQISDRINDFSHCHCSQCRRIHGSAFATFAGTSKAGFKILRGHDCLKSYNSSEKYTRFFCKNCGSKLFIEITDEPNQIYFAMGLINDKPIDLPDAYHIYVGSKAFWHTINSNETQYKTEP</sequence>
<protein>
    <submittedName>
        <fullName evidence="6">GFA family protein</fullName>
    </submittedName>
</protein>
<comment type="caution">
    <text evidence="6">The sequence shown here is derived from an EMBL/GenBank/DDBJ whole genome shotgun (WGS) entry which is preliminary data.</text>
</comment>
<proteinExistence type="inferred from homology"/>
<dbReference type="SUPFAM" id="SSF51316">
    <property type="entry name" value="Mss4-like"/>
    <property type="match status" value="1"/>
</dbReference>
<evidence type="ECO:0000313" key="6">
    <source>
        <dbReference type="EMBL" id="RZO05073.1"/>
    </source>
</evidence>
<dbReference type="GO" id="GO:0016846">
    <property type="term" value="F:carbon-sulfur lyase activity"/>
    <property type="evidence" value="ECO:0007669"/>
    <property type="project" value="InterPro"/>
</dbReference>
<evidence type="ECO:0000256" key="3">
    <source>
        <dbReference type="ARBA" id="ARBA00022833"/>
    </source>
</evidence>
<dbReference type="GO" id="GO:0046872">
    <property type="term" value="F:metal ion binding"/>
    <property type="evidence" value="ECO:0007669"/>
    <property type="project" value="UniProtKB-KW"/>
</dbReference>
<feature type="domain" description="CENP-V/GFA" evidence="5">
    <location>
        <begin position="68"/>
        <end position="175"/>
    </location>
</feature>
<keyword evidence="2" id="KW-0479">Metal-binding</keyword>
<keyword evidence="3" id="KW-0862">Zinc</keyword>
<name>A0A520LK42_9GAMM</name>
<dbReference type="PROSITE" id="PS51891">
    <property type="entry name" value="CENP_V_GFA"/>
    <property type="match status" value="1"/>
</dbReference>
<comment type="similarity">
    <text evidence="1">Belongs to the Gfa family.</text>
</comment>
<evidence type="ECO:0000256" key="2">
    <source>
        <dbReference type="ARBA" id="ARBA00022723"/>
    </source>
</evidence>
<dbReference type="Pfam" id="PF04828">
    <property type="entry name" value="GFA"/>
    <property type="match status" value="1"/>
</dbReference>
<dbReference type="InterPro" id="IPR006913">
    <property type="entry name" value="CENP-V/GFA"/>
</dbReference>
<reference evidence="6 7" key="1">
    <citation type="submission" date="2019-02" db="EMBL/GenBank/DDBJ databases">
        <title>Prokaryotic population dynamics and viral predation in marine succession experiment using metagenomics: the confinement effect.</title>
        <authorList>
            <person name="Haro-Moreno J.M."/>
            <person name="Rodriguez-Valera F."/>
            <person name="Lopez-Perez M."/>
        </authorList>
    </citation>
    <scope>NUCLEOTIDE SEQUENCE [LARGE SCALE GENOMIC DNA]</scope>
    <source>
        <strain evidence="6">MED-G169</strain>
    </source>
</reference>
<dbReference type="PANTHER" id="PTHR33337:SF40">
    <property type="entry name" value="CENP-V_GFA DOMAIN-CONTAINING PROTEIN-RELATED"/>
    <property type="match status" value="1"/>
</dbReference>
<dbReference type="PANTHER" id="PTHR33337">
    <property type="entry name" value="GFA DOMAIN-CONTAINING PROTEIN"/>
    <property type="match status" value="1"/>
</dbReference>
<evidence type="ECO:0000313" key="7">
    <source>
        <dbReference type="Proteomes" id="UP000318148"/>
    </source>
</evidence>
<dbReference type="InterPro" id="IPR011057">
    <property type="entry name" value="Mss4-like_sf"/>
</dbReference>
<dbReference type="Proteomes" id="UP000318148">
    <property type="component" value="Unassembled WGS sequence"/>
</dbReference>
<dbReference type="EMBL" id="SHBO01000048">
    <property type="protein sequence ID" value="RZO05073.1"/>
    <property type="molecule type" value="Genomic_DNA"/>
</dbReference>
<accession>A0A520LK42</accession>
<evidence type="ECO:0000256" key="4">
    <source>
        <dbReference type="ARBA" id="ARBA00023239"/>
    </source>
</evidence>